<comment type="caution">
    <text evidence="1">The sequence shown here is derived from an EMBL/GenBank/DDBJ whole genome shotgun (WGS) entry which is preliminary data.</text>
</comment>
<organism evidence="1 2">
    <name type="scientific">Melia azedarach</name>
    <name type="common">Chinaberry tree</name>
    <dbReference type="NCBI Taxonomy" id="155640"/>
    <lineage>
        <taxon>Eukaryota</taxon>
        <taxon>Viridiplantae</taxon>
        <taxon>Streptophyta</taxon>
        <taxon>Embryophyta</taxon>
        <taxon>Tracheophyta</taxon>
        <taxon>Spermatophyta</taxon>
        <taxon>Magnoliopsida</taxon>
        <taxon>eudicotyledons</taxon>
        <taxon>Gunneridae</taxon>
        <taxon>Pentapetalae</taxon>
        <taxon>rosids</taxon>
        <taxon>malvids</taxon>
        <taxon>Sapindales</taxon>
        <taxon>Meliaceae</taxon>
        <taxon>Melia</taxon>
    </lineage>
</organism>
<protein>
    <submittedName>
        <fullName evidence="1">Amine oxidase</fullName>
    </submittedName>
</protein>
<dbReference type="Proteomes" id="UP001164539">
    <property type="component" value="Chromosome 8"/>
</dbReference>
<evidence type="ECO:0000313" key="2">
    <source>
        <dbReference type="Proteomes" id="UP001164539"/>
    </source>
</evidence>
<name>A0ACC1XN70_MELAZ</name>
<dbReference type="EMBL" id="CM051401">
    <property type="protein sequence ID" value="KAJ4712856.1"/>
    <property type="molecule type" value="Genomic_DNA"/>
</dbReference>
<accession>A0ACC1XN70</accession>
<proteinExistence type="predicted"/>
<sequence>MVRASFLRISCILFTLFFLFAISLYPLKRPKFQDPSGCAPWCSSKNRISSKLGSILETKTSAPQHPLDPLTIQEINQVRAILSYYEPFASSFPAIYSLSLDEPDKDQVLSWRKGDPLPPRKALVIALLNARTHILTVDLELGRVISDIVNSGSGYPTLSIQDDISTAVQVALANAEFNKSLIQRGISTSDLVCITPSAGWFGPDEENRRVIKVQCCVSEGTPNFYMRPIEGLTATVDIDNKEVVKISNTGRDIPIPKGTNTDYRFTAQNRPPEMEPINPISIEQPKGPSFRVEDGHIVKWANWEFHLKADQRAGLVISRAMVRDSESGELRSVMYKGFASELYVPYMDPDENWYFKTYMDAGEFGLGATAMALVPLNDCPRYSYYMDGIFVASDGQPFVQPSIICLFERYAGDISWRHSEGPIFGFEIREARPKVTLVARMAASVGNYDYIFDWEFQTDGLIRIKVGLSGMLMVKGSPYYNIYKVPNPEEMSGPMVSENVIGVVHDHFVTFHLDMDIDGANNSFVEVNLVKKQTSKGESPRKSYLKAKRKVAKTEKDAQIKLKLYDPSEFHVINPSRRSRLGNPAGYKVVPGGNAASLLDHDDPPQLRSAFTNNQIWVTAYDRSEQWAGGLLVYQSRGDDTLAVWSERDRPIDNKDIVLWYTVGFHHIPCQEDFPVMPTVTSSFDLKPVNFFESNPILRAPPTFQKDLPFCQSIPS</sequence>
<gene>
    <name evidence="1" type="ORF">OWV82_015025</name>
</gene>
<evidence type="ECO:0000313" key="1">
    <source>
        <dbReference type="EMBL" id="KAJ4712856.1"/>
    </source>
</evidence>
<keyword evidence="2" id="KW-1185">Reference proteome</keyword>
<reference evidence="1 2" key="1">
    <citation type="journal article" date="2023" name="Science">
        <title>Complex scaffold remodeling in plant triterpene biosynthesis.</title>
        <authorList>
            <person name="De La Pena R."/>
            <person name="Hodgson H."/>
            <person name="Liu J.C."/>
            <person name="Stephenson M.J."/>
            <person name="Martin A.C."/>
            <person name="Owen C."/>
            <person name="Harkess A."/>
            <person name="Leebens-Mack J."/>
            <person name="Jimenez L.E."/>
            <person name="Osbourn A."/>
            <person name="Sattely E.S."/>
        </authorList>
    </citation>
    <scope>NUCLEOTIDE SEQUENCE [LARGE SCALE GENOMIC DNA]</scope>
    <source>
        <strain evidence="2">cv. JPN11</strain>
        <tissue evidence="1">Leaf</tissue>
    </source>
</reference>